<dbReference type="OMA" id="CLHHENI"/>
<keyword evidence="3" id="KW-0808">Transferase</keyword>
<dbReference type="Gramene" id="OMO54749">
    <property type="protein sequence ID" value="OMO54749"/>
    <property type="gene ID" value="CCACVL1_27627"/>
</dbReference>
<evidence type="ECO:0000256" key="1">
    <source>
        <dbReference type="ARBA" id="ARBA00006234"/>
    </source>
</evidence>
<dbReference type="EMBL" id="AWWV01014886">
    <property type="protein sequence ID" value="OMO54749.1"/>
    <property type="molecule type" value="Genomic_DNA"/>
</dbReference>
<keyword evidence="2" id="KW-0723">Serine/threonine-protein kinase</keyword>
<dbReference type="InterPro" id="IPR011009">
    <property type="entry name" value="Kinase-like_dom_sf"/>
</dbReference>
<dbReference type="SMART" id="SM00220">
    <property type="entry name" value="S_TKc"/>
    <property type="match status" value="1"/>
</dbReference>
<dbReference type="PROSITE" id="PS00108">
    <property type="entry name" value="PROTEIN_KINASE_ST"/>
    <property type="match status" value="1"/>
</dbReference>
<keyword evidence="5" id="KW-0418">Kinase</keyword>
<comment type="caution">
    <text evidence="9">The sequence shown here is derived from an EMBL/GenBank/DDBJ whole genome shotgun (WGS) entry which is preliminary data.</text>
</comment>
<dbReference type="FunFam" id="1.10.510.10:FF:000571">
    <property type="entry name" value="Maternal embryonic leucine zipper kinase"/>
    <property type="match status" value="1"/>
</dbReference>
<dbReference type="Proteomes" id="UP000188268">
    <property type="component" value="Unassembled WGS sequence"/>
</dbReference>
<sequence length="183" mass="20453">MCRDYNGRGSFAKVHEATSLDDCNNVVAIKIIDKTKTDAAMEPRIVREVSAMRRLQHHPNILKIHEVMATKTKIYLVMELASGGELFNKVLRRGRLPEKLARSYFTQLVSALNFCHQNGVAHRDLKPQNLLLDQNGNLKVSDFGLSALPEQLNNGLLHTACGTPAYTAPEVVRRKGLGFVRAF</sequence>
<organism evidence="9 10">
    <name type="scientific">Corchorus capsularis</name>
    <name type="common">Jute</name>
    <dbReference type="NCBI Taxonomy" id="210143"/>
    <lineage>
        <taxon>Eukaryota</taxon>
        <taxon>Viridiplantae</taxon>
        <taxon>Streptophyta</taxon>
        <taxon>Embryophyta</taxon>
        <taxon>Tracheophyta</taxon>
        <taxon>Spermatophyta</taxon>
        <taxon>Magnoliopsida</taxon>
        <taxon>eudicotyledons</taxon>
        <taxon>Gunneridae</taxon>
        <taxon>Pentapetalae</taxon>
        <taxon>rosids</taxon>
        <taxon>malvids</taxon>
        <taxon>Malvales</taxon>
        <taxon>Malvaceae</taxon>
        <taxon>Grewioideae</taxon>
        <taxon>Apeibeae</taxon>
        <taxon>Corchorus</taxon>
    </lineage>
</organism>
<dbReference type="Gene3D" id="1.10.510.10">
    <property type="entry name" value="Transferase(Phosphotransferase) domain 1"/>
    <property type="match status" value="1"/>
</dbReference>
<dbReference type="PROSITE" id="PS50011">
    <property type="entry name" value="PROTEIN_KINASE_DOM"/>
    <property type="match status" value="1"/>
</dbReference>
<evidence type="ECO:0000256" key="5">
    <source>
        <dbReference type="ARBA" id="ARBA00022777"/>
    </source>
</evidence>
<dbReference type="GO" id="GO:0005524">
    <property type="term" value="F:ATP binding"/>
    <property type="evidence" value="ECO:0007669"/>
    <property type="project" value="UniProtKB-KW"/>
</dbReference>
<dbReference type="InterPro" id="IPR000719">
    <property type="entry name" value="Prot_kinase_dom"/>
</dbReference>
<gene>
    <name evidence="9" type="ORF">CCACVL1_27627</name>
</gene>
<dbReference type="OrthoDB" id="193931at2759"/>
<keyword evidence="10" id="KW-1185">Reference proteome</keyword>
<evidence type="ECO:0000313" key="10">
    <source>
        <dbReference type="Proteomes" id="UP000188268"/>
    </source>
</evidence>
<dbReference type="GO" id="GO:0007165">
    <property type="term" value="P:signal transduction"/>
    <property type="evidence" value="ECO:0007669"/>
    <property type="project" value="TreeGrafter"/>
</dbReference>
<evidence type="ECO:0000259" key="8">
    <source>
        <dbReference type="PROSITE" id="PS50011"/>
    </source>
</evidence>
<proteinExistence type="inferred from homology"/>
<dbReference type="AlphaFoldDB" id="A0A1R3G9H7"/>
<evidence type="ECO:0000256" key="2">
    <source>
        <dbReference type="ARBA" id="ARBA00022527"/>
    </source>
</evidence>
<dbReference type="STRING" id="210143.A0A1R3G9H7"/>
<dbReference type="PANTHER" id="PTHR43895">
    <property type="entry name" value="CALCIUM/CALMODULIN-DEPENDENT PROTEIN KINASE KINASE-RELATED"/>
    <property type="match status" value="1"/>
</dbReference>
<evidence type="ECO:0000256" key="7">
    <source>
        <dbReference type="ARBA" id="ARBA00058225"/>
    </source>
</evidence>
<dbReference type="PANTHER" id="PTHR43895:SF33">
    <property type="entry name" value="PROTEIN KINASE DOMAIN-CONTAINING PROTEIN"/>
    <property type="match status" value="1"/>
</dbReference>
<feature type="domain" description="Protein kinase" evidence="8">
    <location>
        <begin position="1"/>
        <end position="183"/>
    </location>
</feature>
<dbReference type="GO" id="GO:0004674">
    <property type="term" value="F:protein serine/threonine kinase activity"/>
    <property type="evidence" value="ECO:0007669"/>
    <property type="project" value="UniProtKB-KW"/>
</dbReference>
<dbReference type="SUPFAM" id="SSF56112">
    <property type="entry name" value="Protein kinase-like (PK-like)"/>
    <property type="match status" value="1"/>
</dbReference>
<evidence type="ECO:0000256" key="4">
    <source>
        <dbReference type="ARBA" id="ARBA00022741"/>
    </source>
</evidence>
<evidence type="ECO:0000256" key="3">
    <source>
        <dbReference type="ARBA" id="ARBA00022679"/>
    </source>
</evidence>
<dbReference type="InterPro" id="IPR008271">
    <property type="entry name" value="Ser/Thr_kinase_AS"/>
</dbReference>
<protein>
    <recommendedName>
        <fullName evidence="8">Protein kinase domain-containing protein</fullName>
    </recommendedName>
</protein>
<evidence type="ECO:0000313" key="9">
    <source>
        <dbReference type="EMBL" id="OMO54749.1"/>
    </source>
</evidence>
<name>A0A1R3G9H7_COCAP</name>
<keyword evidence="6" id="KW-0067">ATP-binding</keyword>
<keyword evidence="4" id="KW-0547">Nucleotide-binding</keyword>
<comment type="similarity">
    <text evidence="1">Belongs to the protein kinase superfamily. CAMK Ser/Thr protein kinase family. SNF1 subfamily.</text>
</comment>
<evidence type="ECO:0000256" key="6">
    <source>
        <dbReference type="ARBA" id="ARBA00022840"/>
    </source>
</evidence>
<dbReference type="Pfam" id="PF00069">
    <property type="entry name" value="Pkinase"/>
    <property type="match status" value="1"/>
</dbReference>
<comment type="function">
    <text evidence="7">CIPK serine-threonine protein kinases interact with CBL proteins. Binding of a CBL protein to the regulatory NAF domain of CIPK protein lead to the activation of the kinase in a calcium-dependent manner.</text>
</comment>
<accession>A0A1R3G9H7</accession>
<reference evidence="9 10" key="1">
    <citation type="submission" date="2013-09" db="EMBL/GenBank/DDBJ databases">
        <title>Corchorus capsularis genome sequencing.</title>
        <authorList>
            <person name="Alam M."/>
            <person name="Haque M.S."/>
            <person name="Islam M.S."/>
            <person name="Emdad E.M."/>
            <person name="Islam M.M."/>
            <person name="Ahmed B."/>
            <person name="Halim A."/>
            <person name="Hossen Q.M.M."/>
            <person name="Hossain M.Z."/>
            <person name="Ahmed R."/>
            <person name="Khan M.M."/>
            <person name="Islam R."/>
            <person name="Rashid M.M."/>
            <person name="Khan S.A."/>
            <person name="Rahman M.S."/>
            <person name="Alam M."/>
        </authorList>
    </citation>
    <scope>NUCLEOTIDE SEQUENCE [LARGE SCALE GENOMIC DNA]</scope>
    <source>
        <strain evidence="10">cv. CVL-1</strain>
        <tissue evidence="9">Whole seedling</tissue>
    </source>
</reference>